<evidence type="ECO:0000256" key="2">
    <source>
        <dbReference type="ARBA" id="ARBA00022723"/>
    </source>
</evidence>
<dbReference type="PANTHER" id="PTHR10543">
    <property type="entry name" value="BETA-CAROTENE DIOXYGENASE"/>
    <property type="match status" value="1"/>
</dbReference>
<organism evidence="6 7">
    <name type="scientific">Paralvinella palmiformis</name>
    <dbReference type="NCBI Taxonomy" id="53620"/>
    <lineage>
        <taxon>Eukaryota</taxon>
        <taxon>Metazoa</taxon>
        <taxon>Spiralia</taxon>
        <taxon>Lophotrochozoa</taxon>
        <taxon>Annelida</taxon>
        <taxon>Polychaeta</taxon>
        <taxon>Sedentaria</taxon>
        <taxon>Canalipalpata</taxon>
        <taxon>Terebellida</taxon>
        <taxon>Terebelliformia</taxon>
        <taxon>Alvinellidae</taxon>
        <taxon>Paralvinella</taxon>
    </lineage>
</organism>
<evidence type="ECO:0000256" key="5">
    <source>
        <dbReference type="PIRSR" id="PIRSR604294-1"/>
    </source>
</evidence>
<feature type="binding site" evidence="5">
    <location>
        <position position="173"/>
    </location>
    <ligand>
        <name>Fe cation</name>
        <dbReference type="ChEBI" id="CHEBI:24875"/>
        <note>catalytic</note>
    </ligand>
</feature>
<feature type="binding site" evidence="5">
    <location>
        <position position="303"/>
    </location>
    <ligand>
        <name>Fe cation</name>
        <dbReference type="ChEBI" id="CHEBI:24875"/>
        <note>catalytic</note>
    </ligand>
</feature>
<evidence type="ECO:0000313" key="6">
    <source>
        <dbReference type="EMBL" id="KAK2148676.1"/>
    </source>
</evidence>
<dbReference type="GO" id="GO:0010436">
    <property type="term" value="F:carotenoid dioxygenase activity"/>
    <property type="evidence" value="ECO:0007669"/>
    <property type="project" value="TreeGrafter"/>
</dbReference>
<name>A0AAD9MYS7_9ANNE</name>
<evidence type="ECO:0000313" key="7">
    <source>
        <dbReference type="Proteomes" id="UP001208570"/>
    </source>
</evidence>
<dbReference type="Proteomes" id="UP001208570">
    <property type="component" value="Unassembled WGS sequence"/>
</dbReference>
<comment type="cofactor">
    <cofactor evidence="5">
        <name>Fe(2+)</name>
        <dbReference type="ChEBI" id="CHEBI:29033"/>
    </cofactor>
    <text evidence="5">Binds 1 Fe(2+) ion per subunit.</text>
</comment>
<dbReference type="PANTHER" id="PTHR10543:SF24">
    <property type="entry name" value="CAROTENOID ISOMEROOXYGENASE"/>
    <property type="match status" value="1"/>
</dbReference>
<comment type="similarity">
    <text evidence="1">Belongs to the carotenoid oxygenase family.</text>
</comment>
<dbReference type="GO" id="GO:0042574">
    <property type="term" value="P:retinal metabolic process"/>
    <property type="evidence" value="ECO:0007669"/>
    <property type="project" value="TreeGrafter"/>
</dbReference>
<dbReference type="InterPro" id="IPR004294">
    <property type="entry name" value="Carotenoid_Oase"/>
</dbReference>
<feature type="binding site" evidence="5">
    <location>
        <position position="504"/>
    </location>
    <ligand>
        <name>Fe cation</name>
        <dbReference type="ChEBI" id="CHEBI:24875"/>
        <note>catalytic</note>
    </ligand>
</feature>
<dbReference type="GO" id="GO:0016121">
    <property type="term" value="P:carotene catabolic process"/>
    <property type="evidence" value="ECO:0007669"/>
    <property type="project" value="TreeGrafter"/>
</dbReference>
<reference evidence="6" key="1">
    <citation type="journal article" date="2023" name="Mol. Biol. Evol.">
        <title>Third-Generation Sequencing Reveals the Adaptive Role of the Epigenome in Three Deep-Sea Polychaetes.</title>
        <authorList>
            <person name="Perez M."/>
            <person name="Aroh O."/>
            <person name="Sun Y."/>
            <person name="Lan Y."/>
            <person name="Juniper S.K."/>
            <person name="Young C.R."/>
            <person name="Angers B."/>
            <person name="Qian P.Y."/>
        </authorList>
    </citation>
    <scope>NUCLEOTIDE SEQUENCE</scope>
    <source>
        <strain evidence="6">P08H-3</strain>
    </source>
</reference>
<dbReference type="Pfam" id="PF03055">
    <property type="entry name" value="RPE65"/>
    <property type="match status" value="1"/>
</dbReference>
<comment type="caution">
    <text evidence="6">The sequence shown here is derived from an EMBL/GenBank/DDBJ whole genome shotgun (WGS) entry which is preliminary data.</text>
</comment>
<protein>
    <submittedName>
        <fullName evidence="6">Uncharacterized protein</fullName>
    </submittedName>
</protein>
<proteinExistence type="inferred from homology"/>
<dbReference type="EMBL" id="JAODUP010000487">
    <property type="protein sequence ID" value="KAK2148676.1"/>
    <property type="molecule type" value="Genomic_DNA"/>
</dbReference>
<dbReference type="GO" id="GO:0046872">
    <property type="term" value="F:metal ion binding"/>
    <property type="evidence" value="ECO:0007669"/>
    <property type="project" value="UniProtKB-KW"/>
</dbReference>
<feature type="binding site" evidence="5">
    <location>
        <position position="232"/>
    </location>
    <ligand>
        <name>Fe cation</name>
        <dbReference type="ChEBI" id="CHEBI:24875"/>
        <note>catalytic</note>
    </ligand>
</feature>
<dbReference type="GO" id="GO:0003834">
    <property type="term" value="F:beta-carotene 15,15'-dioxygenase activity"/>
    <property type="evidence" value="ECO:0007669"/>
    <property type="project" value="TreeGrafter"/>
</dbReference>
<gene>
    <name evidence="6" type="ORF">LSH36_487g01044</name>
</gene>
<keyword evidence="7" id="KW-1185">Reference proteome</keyword>
<keyword evidence="4 5" id="KW-0408">Iron</keyword>
<dbReference type="AlphaFoldDB" id="A0AAD9MYS7"/>
<keyword evidence="3" id="KW-0560">Oxidoreductase</keyword>
<sequence>MFNRKPVIYLDLLWLVLKFLFDIGTLPDWLKGTLYRNGPGRYRFGHDEGVHLFDGMAVLHQYIIKDGQVSYRNKLLDSDTYKRNKAANRIVVTEFGVVGHPDPCKSLFKRYFSYFLESADLTDNDCVNFMLLADQLYVLTETPVMNQIDPTTLARIHKDDWRKYVSVHMATAHPMKEPDGTVYNMGTHVSAHSSYKIIKIPPPQPGDTNPIKNAIIVGSIPTQWPLMPSYFHSFGMTPNYIVFVEQPMAFNFLEIGTGRLTGMSVLDSLHYYNEYKTKFHVLHKFTGSVVELQFVAKAFFVFHHINAYEEDHQLVVDVCAYDDGNIVRYLTLESIRNHDPVPVPTFKRFILPLHVSKRNVNLVTLPYTKAEATALDDGTVYCIPECISDAYIELPRIHYEKYNGHKYSYAYGAYTDKNSVNKLIKVDVLNKTMTFWSEDNYYPGEPVFVADPEGTKEDDGIILSPVIRLKDDLQSFLLVLDAKTFSEIARAEVPADINIPISFHGIFADIQK</sequence>
<evidence type="ECO:0000256" key="3">
    <source>
        <dbReference type="ARBA" id="ARBA00023002"/>
    </source>
</evidence>
<keyword evidence="2 5" id="KW-0479">Metal-binding</keyword>
<evidence type="ECO:0000256" key="1">
    <source>
        <dbReference type="ARBA" id="ARBA00006787"/>
    </source>
</evidence>
<accession>A0AAD9MYS7</accession>
<evidence type="ECO:0000256" key="4">
    <source>
        <dbReference type="ARBA" id="ARBA00023004"/>
    </source>
</evidence>